<dbReference type="AlphaFoldDB" id="A0AAE4MAR1"/>
<protein>
    <recommendedName>
        <fullName evidence="2">methionyl-tRNA formyltransferase</fullName>
        <ecNumber evidence="2">2.1.2.9</ecNumber>
    </recommendedName>
</protein>
<dbReference type="InterPro" id="IPR044135">
    <property type="entry name" value="Met-tRNA-FMT_C"/>
</dbReference>
<evidence type="ECO:0000256" key="1">
    <source>
        <dbReference type="ARBA" id="ARBA00010699"/>
    </source>
</evidence>
<evidence type="ECO:0000259" key="6">
    <source>
        <dbReference type="Pfam" id="PF02911"/>
    </source>
</evidence>
<keyword evidence="8" id="KW-1185">Reference proteome</keyword>
<evidence type="ECO:0000259" key="5">
    <source>
        <dbReference type="Pfam" id="PF00551"/>
    </source>
</evidence>
<dbReference type="InterPro" id="IPR002376">
    <property type="entry name" value="Formyl_transf_N"/>
</dbReference>
<keyword evidence="4" id="KW-0648">Protein biosynthesis</keyword>
<dbReference type="InterPro" id="IPR005793">
    <property type="entry name" value="Formyl_trans_C"/>
</dbReference>
<comment type="similarity">
    <text evidence="1">Belongs to the Fmt family.</text>
</comment>
<evidence type="ECO:0000313" key="8">
    <source>
        <dbReference type="Proteomes" id="UP001273136"/>
    </source>
</evidence>
<keyword evidence="3 7" id="KW-0808">Transferase</keyword>
<feature type="domain" description="Formyl transferase N-terminal" evidence="5">
    <location>
        <begin position="2"/>
        <end position="179"/>
    </location>
</feature>
<accession>A0AAE4MAR1</accession>
<dbReference type="Proteomes" id="UP001273136">
    <property type="component" value="Unassembled WGS sequence"/>
</dbReference>
<evidence type="ECO:0000256" key="2">
    <source>
        <dbReference type="ARBA" id="ARBA00012261"/>
    </source>
</evidence>
<sequence length="315" mass="34076">MRVLFMGTPAYAVPALEAVAAEHEIVGVVTRVDKPNRRGNKIVFSPVKEYALAHDIPIFQPESMRDPQLFADLAALHADIGVVVAFGMMIPDEIINLPPQKIINIHGSLLPRYRGAAPMQYSVLNGDEEAGVSIMYITKDLDAGDVILSKSLAVGGDETFGELHDRLAALGAKALVEALERVSSGDVCATPQDHAKATFAPSITKEECVIDWSMPARMIHNRIRGLSPAPCANTRLPDGKRLLVYRSERVFGEHAGEPGQVVDVLKRKGPVVMTGDGALCILSAKPEGKKEMPGFELVNGHYLSVGARLESLKRE</sequence>
<dbReference type="Gene3D" id="3.40.50.12230">
    <property type="match status" value="1"/>
</dbReference>
<dbReference type="InterPro" id="IPR036477">
    <property type="entry name" value="Formyl_transf_N_sf"/>
</dbReference>
<dbReference type="SUPFAM" id="SSF50486">
    <property type="entry name" value="FMT C-terminal domain-like"/>
    <property type="match status" value="1"/>
</dbReference>
<dbReference type="GO" id="GO:0005829">
    <property type="term" value="C:cytosol"/>
    <property type="evidence" value="ECO:0007669"/>
    <property type="project" value="TreeGrafter"/>
</dbReference>
<dbReference type="HAMAP" id="MF_00182">
    <property type="entry name" value="Formyl_trans"/>
    <property type="match status" value="1"/>
</dbReference>
<dbReference type="InterPro" id="IPR041711">
    <property type="entry name" value="Met-tRNA-FMT_N"/>
</dbReference>
<feature type="domain" description="Formyl transferase C-terminal" evidence="6">
    <location>
        <begin position="203"/>
        <end position="301"/>
    </location>
</feature>
<dbReference type="PANTHER" id="PTHR11138">
    <property type="entry name" value="METHIONYL-TRNA FORMYLTRANSFERASE"/>
    <property type="match status" value="1"/>
</dbReference>
<dbReference type="Pfam" id="PF02911">
    <property type="entry name" value="Formyl_trans_C"/>
    <property type="match status" value="1"/>
</dbReference>
<evidence type="ECO:0000256" key="4">
    <source>
        <dbReference type="ARBA" id="ARBA00022917"/>
    </source>
</evidence>
<dbReference type="Pfam" id="PF00551">
    <property type="entry name" value="Formyl_trans_N"/>
    <property type="match status" value="1"/>
</dbReference>
<gene>
    <name evidence="7" type="primary">fmt</name>
    <name evidence="7" type="ORF">McpAg1_01130</name>
</gene>
<evidence type="ECO:0000256" key="3">
    <source>
        <dbReference type="ARBA" id="ARBA00022679"/>
    </source>
</evidence>
<proteinExistence type="inferred from homology"/>
<dbReference type="SUPFAM" id="SSF53328">
    <property type="entry name" value="Formyltransferase"/>
    <property type="match status" value="1"/>
</dbReference>
<dbReference type="CDD" id="cd08704">
    <property type="entry name" value="Met_tRNA_FMT_C"/>
    <property type="match status" value="1"/>
</dbReference>
<dbReference type="NCBIfam" id="TIGR00460">
    <property type="entry name" value="fmt"/>
    <property type="match status" value="1"/>
</dbReference>
<name>A0AAE4MAR1_9EURY</name>
<dbReference type="CDD" id="cd08646">
    <property type="entry name" value="FMT_core_Met-tRNA-FMT_N"/>
    <property type="match status" value="1"/>
</dbReference>
<dbReference type="EC" id="2.1.2.9" evidence="2"/>
<dbReference type="PANTHER" id="PTHR11138:SF5">
    <property type="entry name" value="METHIONYL-TRNA FORMYLTRANSFERASE, MITOCHONDRIAL"/>
    <property type="match status" value="1"/>
</dbReference>
<comment type="caution">
    <text evidence="7">The sequence shown here is derived from an EMBL/GenBank/DDBJ whole genome shotgun (WGS) entry which is preliminary data.</text>
</comment>
<evidence type="ECO:0000313" key="7">
    <source>
        <dbReference type="EMBL" id="MDV0440936.1"/>
    </source>
</evidence>
<dbReference type="InterPro" id="IPR011034">
    <property type="entry name" value="Formyl_transferase-like_C_sf"/>
</dbReference>
<dbReference type="RefSeq" id="WP_338093330.1">
    <property type="nucleotide sequence ID" value="NZ_JAWDKA010000001.1"/>
</dbReference>
<reference evidence="7" key="1">
    <citation type="submission" date="2023-06" db="EMBL/GenBank/DDBJ databases">
        <title>Genome sequence of Methancorpusculaceae sp. Ag1.</title>
        <authorList>
            <person name="Protasov E."/>
            <person name="Platt K."/>
            <person name="Poehlein A."/>
            <person name="Daniel R."/>
            <person name="Brune A."/>
        </authorList>
    </citation>
    <scope>NUCLEOTIDE SEQUENCE</scope>
    <source>
        <strain evidence="7">Ag1</strain>
    </source>
</reference>
<dbReference type="EMBL" id="JAWDKA010000001">
    <property type="protein sequence ID" value="MDV0440936.1"/>
    <property type="molecule type" value="Genomic_DNA"/>
</dbReference>
<dbReference type="GO" id="GO:0004479">
    <property type="term" value="F:methionyl-tRNA formyltransferase activity"/>
    <property type="evidence" value="ECO:0007669"/>
    <property type="project" value="UniProtKB-EC"/>
</dbReference>
<dbReference type="InterPro" id="IPR005794">
    <property type="entry name" value="Fmt"/>
</dbReference>
<organism evidence="7 8">
    <name type="scientific">Methanorbis furvi</name>
    <dbReference type="NCBI Taxonomy" id="3028299"/>
    <lineage>
        <taxon>Archaea</taxon>
        <taxon>Methanobacteriati</taxon>
        <taxon>Methanobacteriota</taxon>
        <taxon>Stenosarchaea group</taxon>
        <taxon>Methanomicrobia</taxon>
        <taxon>Methanomicrobiales</taxon>
        <taxon>Methanocorpusculaceae</taxon>
        <taxon>Methanorbis</taxon>
    </lineage>
</organism>